<dbReference type="GO" id="GO:0008270">
    <property type="term" value="F:zinc ion binding"/>
    <property type="evidence" value="ECO:0007669"/>
    <property type="project" value="UniProtKB-KW"/>
</dbReference>
<feature type="domain" description="BED-type" evidence="13">
    <location>
        <begin position="69"/>
        <end position="125"/>
    </location>
</feature>
<dbReference type="Pfam" id="PF02892">
    <property type="entry name" value="zf-BED"/>
    <property type="match status" value="1"/>
</dbReference>
<comment type="subunit">
    <text evidence="2">Homodimer.</text>
</comment>
<keyword evidence="5" id="KW-0862">Zinc</keyword>
<dbReference type="SUPFAM" id="SSF57667">
    <property type="entry name" value="beta-beta-alpha zinc fingers"/>
    <property type="match status" value="1"/>
</dbReference>
<dbReference type="InterPro" id="IPR036236">
    <property type="entry name" value="Znf_C2H2_sf"/>
</dbReference>
<keyword evidence="9" id="KW-0539">Nucleus</keyword>
<dbReference type="Pfam" id="PF14372">
    <property type="entry name" value="hAT-like_RNase-H"/>
    <property type="match status" value="1"/>
</dbReference>
<dbReference type="PANTHER" id="PTHR46481:SF8">
    <property type="entry name" value="ZINC FINGER BED DOMAIN-CONTAINING PROTEIN RICESLEEPER 1-LIKE"/>
    <property type="match status" value="1"/>
</dbReference>
<feature type="coiled-coil region" evidence="11">
    <location>
        <begin position="589"/>
        <end position="616"/>
    </location>
</feature>
<evidence type="ECO:0000313" key="15">
    <source>
        <dbReference type="RefSeq" id="XP_009793080.1"/>
    </source>
</evidence>
<dbReference type="InterPro" id="IPR008906">
    <property type="entry name" value="HATC_C_dom"/>
</dbReference>
<evidence type="ECO:0000256" key="5">
    <source>
        <dbReference type="ARBA" id="ARBA00022833"/>
    </source>
</evidence>
<dbReference type="SUPFAM" id="SSF53098">
    <property type="entry name" value="Ribonuclease H-like"/>
    <property type="match status" value="1"/>
</dbReference>
<evidence type="ECO:0000256" key="3">
    <source>
        <dbReference type="ARBA" id="ARBA00022723"/>
    </source>
</evidence>
<dbReference type="PROSITE" id="PS50808">
    <property type="entry name" value="ZF_BED"/>
    <property type="match status" value="1"/>
</dbReference>
<dbReference type="Proteomes" id="UP000189701">
    <property type="component" value="Unplaced"/>
</dbReference>
<evidence type="ECO:0000256" key="4">
    <source>
        <dbReference type="ARBA" id="ARBA00022771"/>
    </source>
</evidence>
<dbReference type="SUPFAM" id="SSF140996">
    <property type="entry name" value="Hermes dimerisation domain"/>
    <property type="match status" value="1"/>
</dbReference>
<dbReference type="GO" id="GO:0005634">
    <property type="term" value="C:nucleus"/>
    <property type="evidence" value="ECO:0007669"/>
    <property type="project" value="UniProtKB-SubCell"/>
</dbReference>
<dbReference type="eggNOG" id="KOG1121">
    <property type="taxonomic scope" value="Eukaryota"/>
</dbReference>
<dbReference type="SMART" id="SM00614">
    <property type="entry name" value="ZnF_BED"/>
    <property type="match status" value="1"/>
</dbReference>
<evidence type="ECO:0000256" key="12">
    <source>
        <dbReference type="SAM" id="MobiDB-lite"/>
    </source>
</evidence>
<dbReference type="GO" id="GO:0003677">
    <property type="term" value="F:DNA binding"/>
    <property type="evidence" value="ECO:0007669"/>
    <property type="project" value="UniProtKB-KW"/>
</dbReference>
<evidence type="ECO:0000256" key="11">
    <source>
        <dbReference type="SAM" id="Coils"/>
    </source>
</evidence>
<evidence type="ECO:0000256" key="6">
    <source>
        <dbReference type="ARBA" id="ARBA00023015"/>
    </source>
</evidence>
<dbReference type="GO" id="GO:0046983">
    <property type="term" value="F:protein dimerization activity"/>
    <property type="evidence" value="ECO:0007669"/>
    <property type="project" value="InterPro"/>
</dbReference>
<dbReference type="InterPro" id="IPR052035">
    <property type="entry name" value="ZnF_BED_domain_contain"/>
</dbReference>
<evidence type="ECO:0000256" key="7">
    <source>
        <dbReference type="ARBA" id="ARBA00023125"/>
    </source>
</evidence>
<evidence type="ECO:0000256" key="1">
    <source>
        <dbReference type="ARBA" id="ARBA00004123"/>
    </source>
</evidence>
<name>A0A1U7Y2T1_NICSY</name>
<evidence type="ECO:0000256" key="8">
    <source>
        <dbReference type="ARBA" id="ARBA00023163"/>
    </source>
</evidence>
<dbReference type="InterPro" id="IPR003656">
    <property type="entry name" value="Znf_BED"/>
</dbReference>
<dbReference type="InterPro" id="IPR012337">
    <property type="entry name" value="RNaseH-like_sf"/>
</dbReference>
<evidence type="ECO:0000256" key="2">
    <source>
        <dbReference type="ARBA" id="ARBA00011738"/>
    </source>
</evidence>
<proteinExistence type="predicted"/>
<gene>
    <name evidence="15" type="primary">LOC104240001</name>
</gene>
<keyword evidence="7" id="KW-0238">DNA-binding</keyword>
<keyword evidence="4 10" id="KW-0863">Zinc-finger</keyword>
<feature type="compositionally biased region" description="Low complexity" evidence="12">
    <location>
        <begin position="23"/>
        <end position="35"/>
    </location>
</feature>
<feature type="compositionally biased region" description="Polar residues" evidence="12">
    <location>
        <begin position="36"/>
        <end position="46"/>
    </location>
</feature>
<dbReference type="Pfam" id="PF05699">
    <property type="entry name" value="Dimer_Tnp_hAT"/>
    <property type="match status" value="1"/>
</dbReference>
<dbReference type="RefSeq" id="XP_009793080.1">
    <property type="nucleotide sequence ID" value="XM_009794778.1"/>
</dbReference>
<accession>A0A1U7Y2T1</accession>
<dbReference type="AlphaFoldDB" id="A0A1U7Y2T1"/>
<dbReference type="InterPro" id="IPR025525">
    <property type="entry name" value="hAT-like_transposase_RNase-H"/>
</dbReference>
<keyword evidence="14" id="KW-1185">Reference proteome</keyword>
<protein>
    <submittedName>
        <fullName evidence="15">Zinc finger BED domain-containing protein RICESLEEPER 3-like</fullName>
    </submittedName>
</protein>
<feature type="region of interest" description="Disordered" evidence="12">
    <location>
        <begin position="17"/>
        <end position="73"/>
    </location>
</feature>
<keyword evidence="11" id="KW-0175">Coiled coil</keyword>
<organism evidence="14 15">
    <name type="scientific">Nicotiana sylvestris</name>
    <name type="common">Wood tobacco</name>
    <name type="synonym">South American tobacco</name>
    <dbReference type="NCBI Taxonomy" id="4096"/>
    <lineage>
        <taxon>Eukaryota</taxon>
        <taxon>Viridiplantae</taxon>
        <taxon>Streptophyta</taxon>
        <taxon>Embryophyta</taxon>
        <taxon>Tracheophyta</taxon>
        <taxon>Spermatophyta</taxon>
        <taxon>Magnoliopsida</taxon>
        <taxon>eudicotyledons</taxon>
        <taxon>Gunneridae</taxon>
        <taxon>Pentapetalae</taxon>
        <taxon>asterids</taxon>
        <taxon>lamiids</taxon>
        <taxon>Solanales</taxon>
        <taxon>Solanaceae</taxon>
        <taxon>Nicotianoideae</taxon>
        <taxon>Nicotianeae</taxon>
        <taxon>Nicotiana</taxon>
    </lineage>
</organism>
<comment type="subcellular location">
    <subcellularLocation>
        <location evidence="1">Nucleus</location>
    </subcellularLocation>
</comment>
<dbReference type="GO" id="GO:0009791">
    <property type="term" value="P:post-embryonic development"/>
    <property type="evidence" value="ECO:0007669"/>
    <property type="project" value="UniProtKB-ARBA"/>
</dbReference>
<keyword evidence="6" id="KW-0805">Transcription regulation</keyword>
<reference evidence="15" key="2">
    <citation type="submission" date="2025-08" db="UniProtKB">
        <authorList>
            <consortium name="RefSeq"/>
        </authorList>
    </citation>
    <scope>IDENTIFICATION</scope>
    <source>
        <tissue evidence="15">Leaf</tissue>
    </source>
</reference>
<evidence type="ECO:0000259" key="13">
    <source>
        <dbReference type="PROSITE" id="PS50808"/>
    </source>
</evidence>
<evidence type="ECO:0000313" key="14">
    <source>
        <dbReference type="Proteomes" id="UP000189701"/>
    </source>
</evidence>
<dbReference type="PANTHER" id="PTHR46481">
    <property type="entry name" value="ZINC FINGER BED DOMAIN-CONTAINING PROTEIN 4"/>
    <property type="match status" value="1"/>
</dbReference>
<reference evidence="14" key="1">
    <citation type="journal article" date="2013" name="Genome Biol.">
        <title>Reference genomes and transcriptomes of Nicotiana sylvestris and Nicotiana tomentosiformis.</title>
        <authorList>
            <person name="Sierro N."/>
            <person name="Battey J.N."/>
            <person name="Ouadi S."/>
            <person name="Bovet L."/>
            <person name="Goepfert S."/>
            <person name="Bakaher N."/>
            <person name="Peitsch M.C."/>
            <person name="Ivanov N.V."/>
        </authorList>
    </citation>
    <scope>NUCLEOTIDE SEQUENCE [LARGE SCALE GENOMIC DNA]</scope>
</reference>
<evidence type="ECO:0000256" key="9">
    <source>
        <dbReference type="ARBA" id="ARBA00023242"/>
    </source>
</evidence>
<keyword evidence="3" id="KW-0479">Metal-binding</keyword>
<sequence>MGSNLFQMKKTEVKDLEVTLKNTTPATPTSAATQAHSNTPDISTIRNPPKKQKRTTLCDRDPRPGGNGREKSEIWPHFTKFTDKKGDLRAKCNYCPKDFACPSRNGTSNLWAHLTSKCDKSPFKVIDRKQPSLKLIPIKGGEQGSLERVVYNIAEVRRAIVEFVIIDEQPFKVIEGEGFKRLMSVILPNYELPSRITVARQYHKGETIAKGIEACLLDWGIEKPFTLTLDNATANDAAIKYLKGRINDYWKGVILENEFLHVRCNAHILNLIVKERLSEQHESISRVRMAVKYVKSSPARSASFKSHVEKVKLDTHGLLNLDVETRWNSTYLMLDTVVKFEKVFSRMYIDDHKYFNYCLELSGTAGHPSSEDWQNVKAFLNVDSILTNMAKKMKLKFDKYWADFENMNMLLFVVVVLDPRYKIKYVKFLFSKFYSSLEGKGKSTKMMDTLSRLYSHYKDSISGASNENIRDQTSVSQTDTMHNCDVWQSQWEKFLEDENNIGNTSELEKYLMDDVEKNKDLNDLAGWKASSERYPVISMITRDVLVIPTSTVASKSAFSSGGWILDCYRSSLSTKIAEALVCCQQWLRSSSKECKLQDLLEEIQKLEMVEKEYSDTALSIDLFGA</sequence>
<evidence type="ECO:0000256" key="10">
    <source>
        <dbReference type="PROSITE-ProRule" id="PRU00027"/>
    </source>
</evidence>
<keyword evidence="8" id="KW-0804">Transcription</keyword>
<feature type="compositionally biased region" description="Basic and acidic residues" evidence="12">
    <location>
        <begin position="56"/>
        <end position="73"/>
    </location>
</feature>